<keyword evidence="2" id="KW-1185">Reference proteome</keyword>
<protein>
    <recommendedName>
        <fullName evidence="3">Chromo domain-containing protein</fullName>
    </recommendedName>
</protein>
<dbReference type="InterPro" id="IPR016197">
    <property type="entry name" value="Chromo-like_dom_sf"/>
</dbReference>
<dbReference type="EMBL" id="KU963248">
    <property type="protein sequence ID" value="AMS02570.1"/>
    <property type="molecule type" value="Genomic_DNA"/>
</dbReference>
<name>A0A142K8Y7_9CAUD</name>
<accession>A0A142K8Y7</accession>
<evidence type="ECO:0008006" key="3">
    <source>
        <dbReference type="Google" id="ProtNLM"/>
    </source>
</evidence>
<dbReference type="Proteomes" id="UP000201371">
    <property type="component" value="Segment"/>
</dbReference>
<dbReference type="RefSeq" id="YP_009301080.1">
    <property type="nucleotide sequence ID" value="NC_031230.1"/>
</dbReference>
<dbReference type="KEGG" id="vg:29124988"/>
<sequence>MESEPDQDTPPPFDDDGVYELSRLTAIRLIGADGEIWYEVYWEDYRGFEEPTWDEKQLIIARVQRNLMFSELEFEVVGEDDDDDQ</sequence>
<dbReference type="GeneID" id="29124988"/>
<reference evidence="2" key="1">
    <citation type="submission" date="2016-03" db="EMBL/GenBank/DDBJ databases">
        <authorList>
            <person name="Ploux O."/>
        </authorList>
    </citation>
    <scope>NUCLEOTIDE SEQUENCE [LARGE SCALE GENOMIC DNA]</scope>
</reference>
<dbReference type="SUPFAM" id="SSF54160">
    <property type="entry name" value="Chromo domain-like"/>
    <property type="match status" value="1"/>
</dbReference>
<evidence type="ECO:0000313" key="2">
    <source>
        <dbReference type="Proteomes" id="UP000201371"/>
    </source>
</evidence>
<proteinExistence type="predicted"/>
<evidence type="ECO:0000313" key="1">
    <source>
        <dbReference type="EMBL" id="AMS02570.1"/>
    </source>
</evidence>
<dbReference type="OrthoDB" id="29031at10239"/>
<organism evidence="1 2">
    <name type="scientific">Gordonia phage Yvonnetastic</name>
    <dbReference type="NCBI Taxonomy" id="1821566"/>
    <lineage>
        <taxon>Viruses</taxon>
        <taxon>Duplodnaviria</taxon>
        <taxon>Heunggongvirae</taxon>
        <taxon>Uroviricota</taxon>
        <taxon>Caudoviricetes</taxon>
        <taxon>Yvonnevirus</taxon>
        <taxon>Yvonnevirus yvonnetastic</taxon>
        <taxon>Gordonia virus Yvonnetastic</taxon>
    </lineage>
</organism>
<gene>
    <name evidence="1" type="primary">26</name>
    <name evidence="1" type="ORF">SEA_YVONNETASTIC_26</name>
</gene>